<dbReference type="AlphaFoldDB" id="A0AAW8LRT0"/>
<proteinExistence type="predicted"/>
<dbReference type="EMBL" id="JAVDSW010000001">
    <property type="protein sequence ID" value="MDR6700710.1"/>
    <property type="molecule type" value="Genomic_DNA"/>
</dbReference>
<gene>
    <name evidence="1" type="ORF">J2W61_000538</name>
</gene>
<dbReference type="Proteomes" id="UP001265315">
    <property type="component" value="Unassembled WGS sequence"/>
</dbReference>
<sequence>MENLRFFARRRTKMYPANDKNWLVHIIPEISQPNSPWATNGKYLRHENAMMSLILMTGVGMFYASSPASSHGVPCASLIVIDGDTIKCDGQNMRLLGGGVPFNSGVDAPEMGSRAKCDYERDMALKAKARLKELLLAGVPRIEDSGARDRTQSRRPLVNVYLPDGREAGQVLMGEGLAREWRPKHRIDWCN</sequence>
<dbReference type="RefSeq" id="WP_309953835.1">
    <property type="nucleotide sequence ID" value="NZ_JAGIPM010000004.1"/>
</dbReference>
<keyword evidence="1" id="KW-0378">Hydrolase</keyword>
<reference evidence="1" key="1">
    <citation type="submission" date="2023-07" db="EMBL/GenBank/DDBJ databases">
        <title>Sorghum-associated microbial communities from plants grown in Nebraska, USA.</title>
        <authorList>
            <person name="Schachtman D."/>
        </authorList>
    </citation>
    <scope>NUCLEOTIDE SEQUENCE</scope>
    <source>
        <strain evidence="1">1457</strain>
    </source>
</reference>
<accession>A0AAW8LRT0</accession>
<organism evidence="1 2">
    <name type="scientific">Agrobacterium tumefaciens</name>
    <dbReference type="NCBI Taxonomy" id="358"/>
    <lineage>
        <taxon>Bacteria</taxon>
        <taxon>Pseudomonadati</taxon>
        <taxon>Pseudomonadota</taxon>
        <taxon>Alphaproteobacteria</taxon>
        <taxon>Hyphomicrobiales</taxon>
        <taxon>Rhizobiaceae</taxon>
        <taxon>Rhizobium/Agrobacterium group</taxon>
        <taxon>Agrobacterium</taxon>
        <taxon>Agrobacterium tumefaciens complex</taxon>
    </lineage>
</organism>
<name>A0AAW8LRT0_AGRTU</name>
<dbReference type="InterPro" id="IPR035437">
    <property type="entry name" value="SNase_OB-fold_sf"/>
</dbReference>
<evidence type="ECO:0000313" key="1">
    <source>
        <dbReference type="EMBL" id="MDR6700710.1"/>
    </source>
</evidence>
<keyword evidence="1" id="KW-0255">Endonuclease</keyword>
<keyword evidence="1" id="KW-0540">Nuclease</keyword>
<evidence type="ECO:0000313" key="2">
    <source>
        <dbReference type="Proteomes" id="UP001265315"/>
    </source>
</evidence>
<protein>
    <submittedName>
        <fullName evidence="1">Endonuclease YncB(Thermonuclease family)</fullName>
    </submittedName>
</protein>
<dbReference type="Gene3D" id="2.40.50.90">
    <property type="match status" value="1"/>
</dbReference>
<dbReference type="GO" id="GO:0004519">
    <property type="term" value="F:endonuclease activity"/>
    <property type="evidence" value="ECO:0007669"/>
    <property type="project" value="UniProtKB-KW"/>
</dbReference>
<dbReference type="SUPFAM" id="SSF50199">
    <property type="entry name" value="Staphylococcal nuclease"/>
    <property type="match status" value="1"/>
</dbReference>
<comment type="caution">
    <text evidence="1">The sequence shown here is derived from an EMBL/GenBank/DDBJ whole genome shotgun (WGS) entry which is preliminary data.</text>
</comment>